<name>A0A7C2P7W1_9PLAN</name>
<dbReference type="AlphaFoldDB" id="A0A7C2P7W1"/>
<reference evidence="1" key="1">
    <citation type="journal article" date="2020" name="mSystems">
        <title>Genome- and Community-Level Interaction Insights into Carbon Utilization and Element Cycling Functions of Hydrothermarchaeota in Hydrothermal Sediment.</title>
        <authorList>
            <person name="Zhou Z."/>
            <person name="Liu Y."/>
            <person name="Xu W."/>
            <person name="Pan J."/>
            <person name="Luo Z.H."/>
            <person name="Li M."/>
        </authorList>
    </citation>
    <scope>NUCLEOTIDE SEQUENCE [LARGE SCALE GENOMIC DNA]</scope>
    <source>
        <strain evidence="1">SpSt-339</strain>
    </source>
</reference>
<accession>A0A7C2P7W1</accession>
<proteinExistence type="predicted"/>
<sequence>MSPLLRVLTIRLIPDRSPTRRSLRLFAAVVAAAVAMPAMAAVKLELRQTPNSKSVYQTETKTEQVLTLGDMDIETKSTAFIVTSFTTGERAGDGSLSIVQKHDVLQTNLKLQGIEFQFDSGNPDNKPSLPQLEPLAAVLRTTFTTPVTTVLESDGKVREVSVPEAARADLDPAFKPLFDPGKLKKAAEQARDVLTKEPVSPGDAWERNAEVNLDSGQMLSFVNRFEYTGPVERDGKMLHRIVVKPQSVTYSMAPDSPSPLKVTKSELKITESEGELLFDQSKGLLTRDFNRVRIEGPMTFSFGGQEIPGKVNLQITKTSTLQP</sequence>
<protein>
    <submittedName>
        <fullName evidence="1">Uncharacterized protein</fullName>
    </submittedName>
</protein>
<comment type="caution">
    <text evidence="1">The sequence shown here is derived from an EMBL/GenBank/DDBJ whole genome shotgun (WGS) entry which is preliminary data.</text>
</comment>
<gene>
    <name evidence="1" type="ORF">ENQ76_15345</name>
</gene>
<dbReference type="EMBL" id="DSOK01000422">
    <property type="protein sequence ID" value="HEN16835.1"/>
    <property type="molecule type" value="Genomic_DNA"/>
</dbReference>
<organism evidence="1">
    <name type="scientific">Schlesneria paludicola</name>
    <dbReference type="NCBI Taxonomy" id="360056"/>
    <lineage>
        <taxon>Bacteria</taxon>
        <taxon>Pseudomonadati</taxon>
        <taxon>Planctomycetota</taxon>
        <taxon>Planctomycetia</taxon>
        <taxon>Planctomycetales</taxon>
        <taxon>Planctomycetaceae</taxon>
        <taxon>Schlesneria</taxon>
    </lineage>
</organism>
<evidence type="ECO:0000313" key="1">
    <source>
        <dbReference type="EMBL" id="HEN16835.1"/>
    </source>
</evidence>